<dbReference type="EMBL" id="VSSQ01004046">
    <property type="protein sequence ID" value="MPM23497.1"/>
    <property type="molecule type" value="Genomic_DNA"/>
</dbReference>
<keyword evidence="1" id="KW-0472">Membrane</keyword>
<organism evidence="2">
    <name type="scientific">bioreactor metagenome</name>
    <dbReference type="NCBI Taxonomy" id="1076179"/>
    <lineage>
        <taxon>unclassified sequences</taxon>
        <taxon>metagenomes</taxon>
        <taxon>ecological metagenomes</taxon>
    </lineage>
</organism>
<feature type="transmembrane region" description="Helical" evidence="1">
    <location>
        <begin position="131"/>
        <end position="151"/>
    </location>
</feature>
<name>A0A644Y5N2_9ZZZZ</name>
<feature type="transmembrane region" description="Helical" evidence="1">
    <location>
        <begin position="206"/>
        <end position="225"/>
    </location>
</feature>
<feature type="transmembrane region" description="Helical" evidence="1">
    <location>
        <begin position="163"/>
        <end position="186"/>
    </location>
</feature>
<proteinExistence type="predicted"/>
<comment type="caution">
    <text evidence="2">The sequence shown here is derived from an EMBL/GenBank/DDBJ whole genome shotgun (WGS) entry which is preliminary data.</text>
</comment>
<sequence length="236" mass="27412">MLNLFRKSFDALPFFDSIHDSFNITGPEYIIFPDLGKLFGCVNNQNIIIAPSLFQYHDNRRNSCSKEDVGGKTDNCVNFIFFDQILADFPFFAATEQNPVRKNDCHNSFFPDVIEVVQKKRIIRFPFRRDAISGVTGVILFILWIPCLRVRRIGDNGIHIKRFVCFWMTFFKIWPVFFQCIAVASLNVIRKDSTHDQIHSGKIVGVFFQFLRVIFDTVVIAHMPSRTFSNINKKRA</sequence>
<reference evidence="2" key="1">
    <citation type="submission" date="2019-08" db="EMBL/GenBank/DDBJ databases">
        <authorList>
            <person name="Kucharzyk K."/>
            <person name="Murdoch R.W."/>
            <person name="Higgins S."/>
            <person name="Loffler F."/>
        </authorList>
    </citation>
    <scope>NUCLEOTIDE SEQUENCE</scope>
</reference>
<evidence type="ECO:0000313" key="2">
    <source>
        <dbReference type="EMBL" id="MPM23497.1"/>
    </source>
</evidence>
<keyword evidence="1" id="KW-1133">Transmembrane helix</keyword>
<keyword evidence="1" id="KW-0812">Transmembrane</keyword>
<dbReference type="AlphaFoldDB" id="A0A644Y5N2"/>
<protein>
    <submittedName>
        <fullName evidence="2">Uncharacterized protein</fullName>
    </submittedName>
</protein>
<gene>
    <name evidence="2" type="ORF">SDC9_69971</name>
</gene>
<accession>A0A644Y5N2</accession>
<evidence type="ECO:0000256" key="1">
    <source>
        <dbReference type="SAM" id="Phobius"/>
    </source>
</evidence>